<comment type="caution">
    <text evidence="2">The sequence shown here is derived from an EMBL/GenBank/DDBJ whole genome shotgun (WGS) entry which is preliminary data.</text>
</comment>
<protein>
    <submittedName>
        <fullName evidence="2">Uncharacterized protein</fullName>
    </submittedName>
</protein>
<accession>A0ABQ1H925</accession>
<dbReference type="EMBL" id="BMKC01000001">
    <property type="protein sequence ID" value="GGA66207.1"/>
    <property type="molecule type" value="Genomic_DNA"/>
</dbReference>
<organism evidence="2 3">
    <name type="scientific">Arenimonas soli</name>
    <dbReference type="NCBI Taxonomy" id="2269504"/>
    <lineage>
        <taxon>Bacteria</taxon>
        <taxon>Pseudomonadati</taxon>
        <taxon>Pseudomonadota</taxon>
        <taxon>Gammaproteobacteria</taxon>
        <taxon>Lysobacterales</taxon>
        <taxon>Lysobacteraceae</taxon>
        <taxon>Arenimonas</taxon>
    </lineage>
</organism>
<dbReference type="Proteomes" id="UP000623419">
    <property type="component" value="Unassembled WGS sequence"/>
</dbReference>
<gene>
    <name evidence="2" type="ORF">GCM10011521_00360</name>
</gene>
<evidence type="ECO:0000256" key="1">
    <source>
        <dbReference type="SAM" id="MobiDB-lite"/>
    </source>
</evidence>
<evidence type="ECO:0000313" key="3">
    <source>
        <dbReference type="Proteomes" id="UP000623419"/>
    </source>
</evidence>
<sequence>MRVAVVEDRHYPRPAFRFLAGRGDPLDEFGRPSWVRRPGKTLECRRPLGRPYDGRPFAGLRAPDQVEKDRGYLGRRSGTQQSNREAGIRRPGVDCVGGILRLHAVAHLRDLRGFRETPE</sequence>
<feature type="region of interest" description="Disordered" evidence="1">
    <location>
        <begin position="53"/>
        <end position="89"/>
    </location>
</feature>
<reference evidence="3" key="1">
    <citation type="journal article" date="2019" name="Int. J. Syst. Evol. Microbiol.">
        <title>The Global Catalogue of Microorganisms (GCM) 10K type strain sequencing project: providing services to taxonomists for standard genome sequencing and annotation.</title>
        <authorList>
            <consortium name="The Broad Institute Genomics Platform"/>
            <consortium name="The Broad Institute Genome Sequencing Center for Infectious Disease"/>
            <person name="Wu L."/>
            <person name="Ma J."/>
        </authorList>
    </citation>
    <scope>NUCLEOTIDE SEQUENCE [LARGE SCALE GENOMIC DNA]</scope>
    <source>
        <strain evidence="3">CGMCC 1.15905</strain>
    </source>
</reference>
<name>A0ABQ1H925_9GAMM</name>
<keyword evidence="3" id="KW-1185">Reference proteome</keyword>
<evidence type="ECO:0000313" key="2">
    <source>
        <dbReference type="EMBL" id="GGA66207.1"/>
    </source>
</evidence>
<proteinExistence type="predicted"/>